<dbReference type="EMBL" id="CP016534">
    <property type="protein sequence ID" value="ANU09522.1"/>
    <property type="molecule type" value="Genomic_DNA"/>
</dbReference>
<dbReference type="InterPro" id="IPR000522">
    <property type="entry name" value="ABC_transptr_permease_BtuC"/>
</dbReference>
<protein>
    <submittedName>
        <fullName evidence="9">Iron ABC transporter</fullName>
    </submittedName>
</protein>
<evidence type="ECO:0000256" key="4">
    <source>
        <dbReference type="ARBA" id="ARBA00022475"/>
    </source>
</evidence>
<feature type="transmembrane region" description="Helical" evidence="8">
    <location>
        <begin position="66"/>
        <end position="86"/>
    </location>
</feature>
<gene>
    <name evidence="9" type="ORF">BBH88_03975</name>
</gene>
<dbReference type="InterPro" id="IPR037294">
    <property type="entry name" value="ABC_BtuC-like"/>
</dbReference>
<dbReference type="Gene3D" id="1.10.3470.10">
    <property type="entry name" value="ABC transporter involved in vitamin B12 uptake, BtuC"/>
    <property type="match status" value="1"/>
</dbReference>
<dbReference type="SUPFAM" id="SSF81345">
    <property type="entry name" value="ABC transporter involved in vitamin B12 uptake, BtuC"/>
    <property type="match status" value="1"/>
</dbReference>
<feature type="transmembrane region" description="Helical" evidence="8">
    <location>
        <begin position="283"/>
        <end position="301"/>
    </location>
</feature>
<proteinExistence type="inferred from homology"/>
<evidence type="ECO:0000256" key="2">
    <source>
        <dbReference type="ARBA" id="ARBA00007935"/>
    </source>
</evidence>
<evidence type="ECO:0000313" key="9">
    <source>
        <dbReference type="EMBL" id="ANU09522.1"/>
    </source>
</evidence>
<dbReference type="Pfam" id="PF01032">
    <property type="entry name" value="FecCD"/>
    <property type="match status" value="1"/>
</dbReference>
<reference evidence="9" key="1">
    <citation type="submission" date="2016-10" db="EMBL/GenBank/DDBJ databases">
        <authorList>
            <person name="See-Too W.S."/>
        </authorList>
    </citation>
    <scope>NUCLEOTIDE SEQUENCE</scope>
    <source>
        <strain evidence="9">DSM 14505</strain>
    </source>
</reference>
<dbReference type="PANTHER" id="PTHR30472">
    <property type="entry name" value="FERRIC ENTEROBACTIN TRANSPORT SYSTEM PERMEASE PROTEIN"/>
    <property type="match status" value="1"/>
</dbReference>
<evidence type="ECO:0000256" key="5">
    <source>
        <dbReference type="ARBA" id="ARBA00022692"/>
    </source>
</evidence>
<comment type="similarity">
    <text evidence="2">Belongs to the binding-protein-dependent transport system permease family. FecCD subfamily.</text>
</comment>
<dbReference type="CDD" id="cd06550">
    <property type="entry name" value="TM_ABC_iron-siderophores_like"/>
    <property type="match status" value="1"/>
</dbReference>
<keyword evidence="3" id="KW-0813">Transport</keyword>
<accession>A0ABM6D2M7</accession>
<keyword evidence="4" id="KW-1003">Cell membrane</keyword>
<evidence type="ECO:0000313" key="10">
    <source>
        <dbReference type="Proteomes" id="UP000092661"/>
    </source>
</evidence>
<feature type="transmembrane region" description="Helical" evidence="8">
    <location>
        <begin position="200"/>
        <end position="219"/>
    </location>
</feature>
<evidence type="ECO:0000256" key="3">
    <source>
        <dbReference type="ARBA" id="ARBA00022448"/>
    </source>
</evidence>
<dbReference type="PANTHER" id="PTHR30472:SF65">
    <property type="entry name" value="SIDEROPHORE TRANSPORT SYSTEM PERMEASE PROTEIN YFIZ-RELATED"/>
    <property type="match status" value="1"/>
</dbReference>
<feature type="transmembrane region" description="Helical" evidence="8">
    <location>
        <begin position="313"/>
        <end position="332"/>
    </location>
</feature>
<dbReference type="Proteomes" id="UP000092661">
    <property type="component" value="Chromosome"/>
</dbReference>
<feature type="transmembrane region" description="Helical" evidence="8">
    <location>
        <begin position="98"/>
        <end position="119"/>
    </location>
</feature>
<comment type="subcellular location">
    <subcellularLocation>
        <location evidence="1">Cell membrane</location>
        <topology evidence="1">Multi-pass membrane protein</topology>
    </subcellularLocation>
</comment>
<keyword evidence="7 8" id="KW-0472">Membrane</keyword>
<dbReference type="RefSeq" id="WP_040852493.1">
    <property type="nucleotide sequence ID" value="NZ_AJYB01000033.1"/>
</dbReference>
<keyword evidence="10" id="KW-1185">Reference proteome</keyword>
<keyword evidence="5 8" id="KW-0812">Transmembrane</keyword>
<keyword evidence="6 8" id="KW-1133">Transmembrane helix</keyword>
<feature type="transmembrane region" description="Helical" evidence="8">
    <location>
        <begin position="240"/>
        <end position="271"/>
    </location>
</feature>
<evidence type="ECO:0000256" key="8">
    <source>
        <dbReference type="SAM" id="Phobius"/>
    </source>
</evidence>
<evidence type="ECO:0000256" key="1">
    <source>
        <dbReference type="ARBA" id="ARBA00004651"/>
    </source>
</evidence>
<organism evidence="9 10">
    <name type="scientific">Planococcus antarcticus DSM 14505</name>
    <dbReference type="NCBI Taxonomy" id="1185653"/>
    <lineage>
        <taxon>Bacteria</taxon>
        <taxon>Bacillati</taxon>
        <taxon>Bacillota</taxon>
        <taxon>Bacilli</taxon>
        <taxon>Bacillales</taxon>
        <taxon>Caryophanaceae</taxon>
        <taxon>Planococcus</taxon>
    </lineage>
</organism>
<feature type="transmembrane region" description="Helical" evidence="8">
    <location>
        <begin position="156"/>
        <end position="175"/>
    </location>
</feature>
<evidence type="ECO:0000256" key="7">
    <source>
        <dbReference type="ARBA" id="ARBA00023136"/>
    </source>
</evidence>
<feature type="transmembrane region" description="Helical" evidence="8">
    <location>
        <begin position="125"/>
        <end position="144"/>
    </location>
</feature>
<name>A0ABM6D2M7_9BACL</name>
<sequence>MRKVAVMIRTNRAKAFGLIIGVFVIAALIWSSIVLGLTKVSAQMVYDAIYHFDGSNEHIIIQDTRIPRAFIAAAVGASLAVAGAIMQGLTHNPLASPGILGINAGASFFVVFGISFLGLSSLTAFTWLAFLGAAVASVVVYVFGSMGSEGLTPIKITLAGAAIAAMFSSMTQGMLTLDERALDQVLFWLAGSIQGRDLEILLSVLPYLVVGWFISLMFGKQMNVLAMGEDLAKGLGQKTLLVKITGAVIIVLLAGGSVAIAGPIGFVGIIIPHFARWLVGIDYRWVIPYSALLGAILLLTADIGARYILMPAEVPVGVMTAIVGAPFFVYIARRGINE</sequence>
<evidence type="ECO:0000256" key="6">
    <source>
        <dbReference type="ARBA" id="ARBA00022989"/>
    </source>
</evidence>